<dbReference type="AlphaFoldDB" id="A0A916DS37"/>
<dbReference type="InterPro" id="IPR017039">
    <property type="entry name" value="Virul_fac_BrkB"/>
</dbReference>
<dbReference type="PANTHER" id="PTHR30213:SF1">
    <property type="entry name" value="INNER MEMBRANE PROTEIN YHJD"/>
    <property type="match status" value="1"/>
</dbReference>
<protein>
    <submittedName>
        <fullName evidence="8">YihY/virulence factor BrkB family protein</fullName>
    </submittedName>
</protein>
<evidence type="ECO:0000256" key="5">
    <source>
        <dbReference type="ARBA" id="ARBA00023136"/>
    </source>
</evidence>
<feature type="transmembrane region" description="Helical" evidence="7">
    <location>
        <begin position="255"/>
        <end position="278"/>
    </location>
</feature>
<proteinExistence type="predicted"/>
<evidence type="ECO:0000256" key="1">
    <source>
        <dbReference type="ARBA" id="ARBA00004651"/>
    </source>
</evidence>
<comment type="subcellular location">
    <subcellularLocation>
        <location evidence="1">Cell membrane</location>
        <topology evidence="1">Multi-pass membrane protein</topology>
    </subcellularLocation>
</comment>
<feature type="transmembrane region" description="Helical" evidence="7">
    <location>
        <begin position="56"/>
        <end position="79"/>
    </location>
</feature>
<accession>A0A916DS37</accession>
<evidence type="ECO:0000256" key="3">
    <source>
        <dbReference type="ARBA" id="ARBA00022692"/>
    </source>
</evidence>
<sequence length="415" mass="46434">MLKSFFSTLRSKVTKVTQEVYNHPLVYPILDPVYTILKNTITSYNEHRVFRLGAALAYYTIFSLPALIIVIVGLVGFFLGEAAVHGEVYLNLVEFVGPEAAQQVENAVINIGTPNTNWWATVIGVGVLIFVATGVFYALQDTLNHIFEVKPVPRKVKVVEVVINRILSLGMVLSIGGLLLLSIILNALLLKISTFISANEAFVFGKLPKFMIPYMEYLTDYFLVFLNLGISIFLITLFFSMLYRILPAVKLRWKFIWIGAFFAAVLFWVGELVMGIYLSKTSVISAYGAAGSLIAILMWVSYSSQLIFLGAEFIIASCNYYDVSIRPKKFAIALQNTNRKKKKKSTSSLPQERSSHFLSAAPPSYSELRSQRDSLEIPNDQNTTCKPEEIIITDNDPVDGLGFNKDKNIDLTKDD</sequence>
<keyword evidence="3 7" id="KW-0812">Transmembrane</keyword>
<dbReference type="PANTHER" id="PTHR30213">
    <property type="entry name" value="INNER MEMBRANE PROTEIN YHJD"/>
    <property type="match status" value="1"/>
</dbReference>
<evidence type="ECO:0000256" key="6">
    <source>
        <dbReference type="SAM" id="MobiDB-lite"/>
    </source>
</evidence>
<name>A0A916DS37_9BACT</name>
<organism evidence="8 9">
    <name type="scientific">Aureispira anguillae</name>
    <dbReference type="NCBI Taxonomy" id="2864201"/>
    <lineage>
        <taxon>Bacteria</taxon>
        <taxon>Pseudomonadati</taxon>
        <taxon>Bacteroidota</taxon>
        <taxon>Saprospiria</taxon>
        <taxon>Saprospirales</taxon>
        <taxon>Saprospiraceae</taxon>
        <taxon>Aureispira</taxon>
    </lineage>
</organism>
<keyword evidence="4 7" id="KW-1133">Transmembrane helix</keyword>
<evidence type="ECO:0000256" key="4">
    <source>
        <dbReference type="ARBA" id="ARBA00022989"/>
    </source>
</evidence>
<dbReference type="Pfam" id="PF03631">
    <property type="entry name" value="Virul_fac_BrkB"/>
    <property type="match status" value="1"/>
</dbReference>
<feature type="transmembrane region" description="Helical" evidence="7">
    <location>
        <begin position="118"/>
        <end position="140"/>
    </location>
</feature>
<keyword evidence="5 7" id="KW-0472">Membrane</keyword>
<dbReference type="KEGG" id="aup:AsAng_0017000"/>
<dbReference type="GO" id="GO:0005886">
    <property type="term" value="C:plasma membrane"/>
    <property type="evidence" value="ECO:0007669"/>
    <property type="project" value="UniProtKB-SubCell"/>
</dbReference>
<evidence type="ECO:0000256" key="7">
    <source>
        <dbReference type="SAM" id="Phobius"/>
    </source>
</evidence>
<reference evidence="8" key="1">
    <citation type="submission" date="2022-09" db="EMBL/GenBank/DDBJ databases">
        <title>Aureispira anguillicida sp. nov., isolated from Leptocephalus of Japanese eel Anguilla japonica.</title>
        <authorList>
            <person name="Yuasa K."/>
            <person name="Mekata T."/>
            <person name="Ikunari K."/>
        </authorList>
    </citation>
    <scope>NUCLEOTIDE SEQUENCE</scope>
    <source>
        <strain evidence="8">EL160426</strain>
    </source>
</reference>
<dbReference type="RefSeq" id="WP_264792205.1">
    <property type="nucleotide sequence ID" value="NZ_AP026867.1"/>
</dbReference>
<evidence type="ECO:0000256" key="2">
    <source>
        <dbReference type="ARBA" id="ARBA00022475"/>
    </source>
</evidence>
<evidence type="ECO:0000313" key="9">
    <source>
        <dbReference type="Proteomes" id="UP001060919"/>
    </source>
</evidence>
<dbReference type="EMBL" id="AP026867">
    <property type="protein sequence ID" value="BDS10990.1"/>
    <property type="molecule type" value="Genomic_DNA"/>
</dbReference>
<keyword evidence="2" id="KW-1003">Cell membrane</keyword>
<feature type="region of interest" description="Disordered" evidence="6">
    <location>
        <begin position="341"/>
        <end position="415"/>
    </location>
</feature>
<evidence type="ECO:0000313" key="8">
    <source>
        <dbReference type="EMBL" id="BDS10990.1"/>
    </source>
</evidence>
<gene>
    <name evidence="8" type="ORF">AsAng_0017000</name>
</gene>
<feature type="compositionally biased region" description="Basic and acidic residues" evidence="6">
    <location>
        <begin position="404"/>
        <end position="415"/>
    </location>
</feature>
<dbReference type="Proteomes" id="UP001060919">
    <property type="component" value="Chromosome"/>
</dbReference>
<feature type="transmembrane region" description="Helical" evidence="7">
    <location>
        <begin position="161"/>
        <end position="185"/>
    </location>
</feature>
<keyword evidence="9" id="KW-1185">Reference proteome</keyword>
<feature type="transmembrane region" description="Helical" evidence="7">
    <location>
        <begin position="221"/>
        <end position="243"/>
    </location>
</feature>